<dbReference type="RefSeq" id="WP_064832603.1">
    <property type="nucleotide sequence ID" value="NZ_CP013568.1"/>
</dbReference>
<protein>
    <recommendedName>
        <fullName evidence="6">Lysozyme</fullName>
        <ecNumber evidence="6">3.2.1.17</ecNumber>
    </recommendedName>
</protein>
<keyword evidence="3 6" id="KW-0081">Bacteriolytic enzyme</keyword>
<organism evidence="7 8">
    <name type="scientific">Rhizobium phaseoli</name>
    <dbReference type="NCBI Taxonomy" id="396"/>
    <lineage>
        <taxon>Bacteria</taxon>
        <taxon>Pseudomonadati</taxon>
        <taxon>Pseudomonadota</taxon>
        <taxon>Alphaproteobacteria</taxon>
        <taxon>Hyphomicrobiales</taxon>
        <taxon>Rhizobiaceae</taxon>
        <taxon>Rhizobium/Agrobacterium group</taxon>
        <taxon>Rhizobium</taxon>
    </lineage>
</organism>
<keyword evidence="2 6" id="KW-0929">Antimicrobial</keyword>
<evidence type="ECO:0000256" key="3">
    <source>
        <dbReference type="ARBA" id="ARBA00022638"/>
    </source>
</evidence>
<dbReference type="InterPro" id="IPR002196">
    <property type="entry name" value="Glyco_hydro_24"/>
</dbReference>
<evidence type="ECO:0000256" key="1">
    <source>
        <dbReference type="ARBA" id="ARBA00000632"/>
    </source>
</evidence>
<reference evidence="7 8" key="1">
    <citation type="submission" date="2015-11" db="EMBL/GenBank/DDBJ databases">
        <title>The limits of bacterial species coexistence and the symbiotic plasmid transference in sympatric Rhizobium populations.</title>
        <authorList>
            <person name="Perez-Carrascal O.M."/>
            <person name="VanInsberghe D."/>
            <person name="Juarez S."/>
            <person name="Polz M.F."/>
            <person name="Vinuesa P."/>
            <person name="Gonzalez V."/>
        </authorList>
    </citation>
    <scope>NUCLEOTIDE SEQUENCE [LARGE SCALE GENOMIC DNA]</scope>
    <source>
        <strain evidence="7 8">N771</strain>
    </source>
</reference>
<evidence type="ECO:0000313" key="8">
    <source>
        <dbReference type="Proteomes" id="UP000078551"/>
    </source>
</evidence>
<evidence type="ECO:0000256" key="4">
    <source>
        <dbReference type="ARBA" id="ARBA00022801"/>
    </source>
</evidence>
<dbReference type="PANTHER" id="PTHR38107:SF3">
    <property type="entry name" value="LYSOZYME RRRD-RELATED"/>
    <property type="match status" value="1"/>
</dbReference>
<evidence type="ECO:0000256" key="6">
    <source>
        <dbReference type="RuleBase" id="RU003788"/>
    </source>
</evidence>
<proteinExistence type="inferred from homology"/>
<dbReference type="PANTHER" id="PTHR38107">
    <property type="match status" value="1"/>
</dbReference>
<evidence type="ECO:0000256" key="5">
    <source>
        <dbReference type="ARBA" id="ARBA00023295"/>
    </source>
</evidence>
<dbReference type="Pfam" id="PF00959">
    <property type="entry name" value="Phage_lysozyme"/>
    <property type="match status" value="1"/>
</dbReference>
<name>A0ABN4QGT3_9HYPH</name>
<dbReference type="Gene3D" id="1.10.530.40">
    <property type="match status" value="1"/>
</dbReference>
<dbReference type="Proteomes" id="UP000078551">
    <property type="component" value="Chromosome"/>
</dbReference>
<evidence type="ECO:0000256" key="2">
    <source>
        <dbReference type="ARBA" id="ARBA00022529"/>
    </source>
</evidence>
<dbReference type="EC" id="3.2.1.17" evidence="6"/>
<accession>A0ABN4QGT3</accession>
<gene>
    <name evidence="7" type="ORF">AMC81_CH01908</name>
</gene>
<sequence>MASRLRNAGYGLTVAGALAVGFVGGKEGVSTKAYRDIVGVPTICFGETRGVKMGDTATMDECKAMLGDALVEFEDNMRACLTNPDKIPDKPYVSFLSLSYNIGSRAFCRSTVARKANAGDLVGACNAILAWNMAGGRVIKGLTLRRQEERRMCLEGA</sequence>
<dbReference type="HAMAP" id="MF_04110">
    <property type="entry name" value="ENDOLYSIN_T4"/>
    <property type="match status" value="1"/>
</dbReference>
<evidence type="ECO:0000313" key="7">
    <source>
        <dbReference type="EMBL" id="ANL84689.1"/>
    </source>
</evidence>
<comment type="similarity">
    <text evidence="6">Belongs to the glycosyl hydrolase 24 family.</text>
</comment>
<dbReference type="InterPro" id="IPR023347">
    <property type="entry name" value="Lysozyme_dom_sf"/>
</dbReference>
<comment type="catalytic activity">
    <reaction evidence="1 6">
        <text>Hydrolysis of (1-&gt;4)-beta-linkages between N-acetylmuramic acid and N-acetyl-D-glucosamine residues in a peptidoglycan and between N-acetyl-D-glucosamine residues in chitodextrins.</text>
        <dbReference type="EC" id="3.2.1.17"/>
    </reaction>
</comment>
<keyword evidence="5 6" id="KW-0326">Glycosidase</keyword>
<dbReference type="InterPro" id="IPR051018">
    <property type="entry name" value="Bacteriophage_GH24"/>
</dbReference>
<keyword evidence="4 6" id="KW-0378">Hydrolase</keyword>
<dbReference type="CDD" id="cd16900">
    <property type="entry name" value="endolysin_R21-like"/>
    <property type="match status" value="1"/>
</dbReference>
<keyword evidence="8" id="KW-1185">Reference proteome</keyword>
<dbReference type="InterPro" id="IPR023346">
    <property type="entry name" value="Lysozyme-like_dom_sf"/>
</dbReference>
<dbReference type="SUPFAM" id="SSF53955">
    <property type="entry name" value="Lysozyme-like"/>
    <property type="match status" value="1"/>
</dbReference>
<dbReference type="EMBL" id="CP013568">
    <property type="protein sequence ID" value="ANL84689.1"/>
    <property type="molecule type" value="Genomic_DNA"/>
</dbReference>
<dbReference type="GO" id="GO:0003796">
    <property type="term" value="F:lysozyme activity"/>
    <property type="evidence" value="ECO:0007669"/>
    <property type="project" value="UniProtKB-EC"/>
</dbReference>
<dbReference type="InterPro" id="IPR034690">
    <property type="entry name" value="Endolysin_T4_type"/>
</dbReference>